<evidence type="ECO:0000313" key="3">
    <source>
        <dbReference type="Proteomes" id="UP000624325"/>
    </source>
</evidence>
<comment type="caution">
    <text evidence="2">The sequence shown here is derived from an EMBL/GenBank/DDBJ whole genome shotgun (WGS) entry which is preliminary data.</text>
</comment>
<keyword evidence="2" id="KW-0378">Hydrolase</keyword>
<dbReference type="SUPFAM" id="SSF56601">
    <property type="entry name" value="beta-lactamase/transpeptidase-like"/>
    <property type="match status" value="1"/>
</dbReference>
<organism evidence="2 3">
    <name type="scientific">Asanoa iriomotensis</name>
    <dbReference type="NCBI Taxonomy" id="234613"/>
    <lineage>
        <taxon>Bacteria</taxon>
        <taxon>Bacillati</taxon>
        <taxon>Actinomycetota</taxon>
        <taxon>Actinomycetes</taxon>
        <taxon>Micromonosporales</taxon>
        <taxon>Micromonosporaceae</taxon>
        <taxon>Asanoa</taxon>
    </lineage>
</organism>
<gene>
    <name evidence="2" type="ORF">Air01nite_56370</name>
</gene>
<sequence length="400" mass="41725">MTSALRDLLERHVAGGAVPGVVASLGASLGTGLGAGPGALPGNGVGTALGAAEPEIVAVGRVSVGGAPMRADAIMRVRSMTKAVTAVAALRLVAAGSLGLDEPVERWLPELADRRVLKSPTADLGDTSPAVRAITPRHLLSCTSGYGMIVAESPLQRAMADAEIAVDVEPRTLASDDWLARLAALPLAFEPGEEWRYHHSFGILGILIARVVGRPLHDHLTDDLLVPLGLHDTGLWVPPGSVDRLVAAYRQTDAGLVEIEPAAGGSFAGRPPFDVSHAELVSTAGDYTRFARMLADGGRFEGRRILSEEHLRLMTTDQVPAAAKTPDSFFPGFWDSTGWGFGLGVDTAGEHVGRCGWSGGLGTNFFVDPDGTVGVLLTQVEIGAWTQPLLAEFHALPAAA</sequence>
<protein>
    <submittedName>
        <fullName evidence="2">Serine hydrolase</fullName>
    </submittedName>
</protein>
<accession>A0ABQ4C9T0</accession>
<evidence type="ECO:0000259" key="1">
    <source>
        <dbReference type="Pfam" id="PF00144"/>
    </source>
</evidence>
<dbReference type="PANTHER" id="PTHR43283">
    <property type="entry name" value="BETA-LACTAMASE-RELATED"/>
    <property type="match status" value="1"/>
</dbReference>
<dbReference type="RefSeq" id="WP_203706370.1">
    <property type="nucleotide sequence ID" value="NZ_BAAALU010000004.1"/>
</dbReference>
<dbReference type="EMBL" id="BONC01000049">
    <property type="protein sequence ID" value="GIF59542.1"/>
    <property type="molecule type" value="Genomic_DNA"/>
</dbReference>
<name>A0ABQ4C9T0_9ACTN</name>
<dbReference type="InterPro" id="IPR012338">
    <property type="entry name" value="Beta-lactam/transpept-like"/>
</dbReference>
<dbReference type="PANTHER" id="PTHR43283:SF3">
    <property type="entry name" value="BETA-LACTAMASE FAMILY PROTEIN (AFU_ORTHOLOGUE AFUA_5G07500)"/>
    <property type="match status" value="1"/>
</dbReference>
<dbReference type="Proteomes" id="UP000624325">
    <property type="component" value="Unassembled WGS sequence"/>
</dbReference>
<reference evidence="2 3" key="1">
    <citation type="submission" date="2021-01" db="EMBL/GenBank/DDBJ databases">
        <title>Whole genome shotgun sequence of Asanoa iriomotensis NBRC 100142.</title>
        <authorList>
            <person name="Komaki H."/>
            <person name="Tamura T."/>
        </authorList>
    </citation>
    <scope>NUCLEOTIDE SEQUENCE [LARGE SCALE GENOMIC DNA]</scope>
    <source>
        <strain evidence="2 3">NBRC 100142</strain>
    </source>
</reference>
<feature type="domain" description="Beta-lactamase-related" evidence="1">
    <location>
        <begin position="65"/>
        <end position="376"/>
    </location>
</feature>
<dbReference type="InterPro" id="IPR001466">
    <property type="entry name" value="Beta-lactam-related"/>
</dbReference>
<dbReference type="GO" id="GO:0016787">
    <property type="term" value="F:hydrolase activity"/>
    <property type="evidence" value="ECO:0007669"/>
    <property type="project" value="UniProtKB-KW"/>
</dbReference>
<dbReference type="Pfam" id="PF00144">
    <property type="entry name" value="Beta-lactamase"/>
    <property type="match status" value="1"/>
</dbReference>
<dbReference type="InterPro" id="IPR050789">
    <property type="entry name" value="Diverse_Enzym_Activities"/>
</dbReference>
<keyword evidence="3" id="KW-1185">Reference proteome</keyword>
<proteinExistence type="predicted"/>
<evidence type="ECO:0000313" key="2">
    <source>
        <dbReference type="EMBL" id="GIF59542.1"/>
    </source>
</evidence>
<dbReference type="Gene3D" id="3.40.710.10">
    <property type="entry name" value="DD-peptidase/beta-lactamase superfamily"/>
    <property type="match status" value="1"/>
</dbReference>